<evidence type="ECO:0000313" key="3">
    <source>
        <dbReference type="Proteomes" id="UP001362999"/>
    </source>
</evidence>
<reference evidence="2 3" key="1">
    <citation type="journal article" date="2024" name="J Genomics">
        <title>Draft genome sequencing and assembly of Favolaschia claudopus CIRM-BRFM 2984 isolated from oak limbs.</title>
        <authorList>
            <person name="Navarro D."/>
            <person name="Drula E."/>
            <person name="Chaduli D."/>
            <person name="Cazenave R."/>
            <person name="Ahrendt S."/>
            <person name="Wang J."/>
            <person name="Lipzen A."/>
            <person name="Daum C."/>
            <person name="Barry K."/>
            <person name="Grigoriev I.V."/>
            <person name="Favel A."/>
            <person name="Rosso M.N."/>
            <person name="Martin F."/>
        </authorList>
    </citation>
    <scope>NUCLEOTIDE SEQUENCE [LARGE SCALE GENOMIC DNA]</scope>
    <source>
        <strain evidence="2 3">CIRM-BRFM 2984</strain>
    </source>
</reference>
<feature type="region of interest" description="Disordered" evidence="1">
    <location>
        <begin position="204"/>
        <end position="228"/>
    </location>
</feature>
<gene>
    <name evidence="2" type="ORF">R3P38DRAFT_3175279</name>
</gene>
<protein>
    <submittedName>
        <fullName evidence="2">Uncharacterized protein</fullName>
    </submittedName>
</protein>
<keyword evidence="3" id="KW-1185">Reference proteome</keyword>
<organism evidence="2 3">
    <name type="scientific">Favolaschia claudopus</name>
    <dbReference type="NCBI Taxonomy" id="2862362"/>
    <lineage>
        <taxon>Eukaryota</taxon>
        <taxon>Fungi</taxon>
        <taxon>Dikarya</taxon>
        <taxon>Basidiomycota</taxon>
        <taxon>Agaricomycotina</taxon>
        <taxon>Agaricomycetes</taxon>
        <taxon>Agaricomycetidae</taxon>
        <taxon>Agaricales</taxon>
        <taxon>Marasmiineae</taxon>
        <taxon>Mycenaceae</taxon>
        <taxon>Favolaschia</taxon>
    </lineage>
</organism>
<dbReference type="AlphaFoldDB" id="A0AAW0DF96"/>
<evidence type="ECO:0000313" key="2">
    <source>
        <dbReference type="EMBL" id="KAK7049025.1"/>
    </source>
</evidence>
<sequence>MAATAQMDVQGNESILSGDVILTDCNSSSLLIPFLRVSNLVGGVDEERNNPFLDLMAFHDGPSSIHHFVHEHLPKYTRQSPRRSPRFKQTLEQVESPMFSETSVPVAEEQRAIAPLPKRVLKSNKAERVAGGLHVRPKITDTRTLKFLDETGEVRHSNHQWSFGSALETLDFDDPSSSKPASSFSAPFIFGASSQPMEPVLKKRKHAKRSVNSAANRQRGGQAKKNKDGFTNPVRDVVLFHRTVKNSDVATSSTFSLLHDATVAGPGFSGRKLPALAYQELVAKYFEKDDAEALYPWIREFLAVPYTAGRGTFILDNGGRVFAYRSWAALWMEDRVAEIEEAQEVLCGKDLKNENIRVKCANRSRGPHLPIIIGHHRQSQQKPELTKWHRDNNEAVDKFLSMKIIKDIVGWVTSIIRIVFPGVAARIEADVKWHLEKYGIKPLFGFYWNFCWNAVFPGQDRIHTPPHIDWKNQIVGCSILTYLTSLGVKVFNHKYRTWLVLWEMSLYLELAPWTLTTYPSAIFFHYNIDIHRLGIVSTPANVDIPTPENSEPLARDGDQVGRGSMVFFNQGTMRMGPAVNHNTLKEAIAAGHSGKTDWGADINAAFRKAVVTRPLPQEIIDQFCSTPHPDFSNLHLDNM</sequence>
<evidence type="ECO:0000256" key="1">
    <source>
        <dbReference type="SAM" id="MobiDB-lite"/>
    </source>
</evidence>
<dbReference type="Proteomes" id="UP001362999">
    <property type="component" value="Unassembled WGS sequence"/>
</dbReference>
<comment type="caution">
    <text evidence="2">The sequence shown here is derived from an EMBL/GenBank/DDBJ whole genome shotgun (WGS) entry which is preliminary data.</text>
</comment>
<accession>A0AAW0DF96</accession>
<proteinExistence type="predicted"/>
<dbReference type="EMBL" id="JAWWNJ010000009">
    <property type="protein sequence ID" value="KAK7049025.1"/>
    <property type="molecule type" value="Genomic_DNA"/>
</dbReference>
<name>A0AAW0DF96_9AGAR</name>